<reference evidence="2" key="1">
    <citation type="journal article" date="2014" name="Int. J. Syst. Evol. Microbiol.">
        <title>Complete genome sequence of Corynebacterium casei LMG S-19264T (=DSM 44701T), isolated from a smear-ripened cheese.</title>
        <authorList>
            <consortium name="US DOE Joint Genome Institute (JGI-PGF)"/>
            <person name="Walter F."/>
            <person name="Albersmeier A."/>
            <person name="Kalinowski J."/>
            <person name="Ruckert C."/>
        </authorList>
    </citation>
    <scope>NUCLEOTIDE SEQUENCE</scope>
    <source>
        <strain evidence="2">JCM 3035</strain>
    </source>
</reference>
<evidence type="ECO:0000313" key="3">
    <source>
        <dbReference type="Proteomes" id="UP000637788"/>
    </source>
</evidence>
<keyword evidence="3" id="KW-1185">Reference proteome</keyword>
<organism evidence="2 3">
    <name type="scientific">Streptomyces flaveus</name>
    <dbReference type="NCBI Taxonomy" id="66370"/>
    <lineage>
        <taxon>Bacteria</taxon>
        <taxon>Bacillati</taxon>
        <taxon>Actinomycetota</taxon>
        <taxon>Actinomycetes</taxon>
        <taxon>Kitasatosporales</taxon>
        <taxon>Streptomycetaceae</taxon>
        <taxon>Streptomyces</taxon>
        <taxon>Streptomyces aurantiacus group</taxon>
    </lineage>
</organism>
<evidence type="ECO:0000256" key="1">
    <source>
        <dbReference type="SAM" id="MobiDB-lite"/>
    </source>
</evidence>
<dbReference type="AlphaFoldDB" id="A0A917RDV1"/>
<gene>
    <name evidence="2" type="ORF">GCM10010094_72980</name>
</gene>
<protein>
    <submittedName>
        <fullName evidence="2">Uncharacterized protein</fullName>
    </submittedName>
</protein>
<name>A0A917RDV1_9ACTN</name>
<feature type="compositionally biased region" description="Low complexity" evidence="1">
    <location>
        <begin position="26"/>
        <end position="41"/>
    </location>
</feature>
<feature type="compositionally biased region" description="Low complexity" evidence="1">
    <location>
        <begin position="83"/>
        <end position="97"/>
    </location>
</feature>
<accession>A0A917RDV1</accession>
<proteinExistence type="predicted"/>
<sequence length="221" mass="22896">MAQPAAQPTVEVAPSGPVQEPANSQPAHPAVVAPEAEMESVGESAKRQAPSVVPAVEPATSAVQPTQSAEPVAQYGPSHVTSAAPGAGPAAEVAVRPEVPPMAGGTAFPVRTDAPGSHQEQDLRSQEAPSEGTPWAHGPGRPKDIPDTAVILNQRIIARESLDSSVPAALKLKKRIKRFALDNELDHLPIGDIVALALDTFLRAKGYPPDPTTPNAETTPK</sequence>
<reference evidence="2" key="2">
    <citation type="submission" date="2020-09" db="EMBL/GenBank/DDBJ databases">
        <authorList>
            <person name="Sun Q."/>
            <person name="Ohkuma M."/>
        </authorList>
    </citation>
    <scope>NUCLEOTIDE SEQUENCE</scope>
    <source>
        <strain evidence="2">JCM 3035</strain>
    </source>
</reference>
<feature type="region of interest" description="Disordered" evidence="1">
    <location>
        <begin position="1"/>
        <end position="146"/>
    </location>
</feature>
<evidence type="ECO:0000313" key="2">
    <source>
        <dbReference type="EMBL" id="GGL01541.1"/>
    </source>
</evidence>
<dbReference type="Proteomes" id="UP000637788">
    <property type="component" value="Unassembled WGS sequence"/>
</dbReference>
<dbReference type="EMBL" id="BMPQ01000027">
    <property type="protein sequence ID" value="GGL01541.1"/>
    <property type="molecule type" value="Genomic_DNA"/>
</dbReference>
<comment type="caution">
    <text evidence="2">The sequence shown here is derived from an EMBL/GenBank/DDBJ whole genome shotgun (WGS) entry which is preliminary data.</text>
</comment>